<evidence type="ECO:0000259" key="3">
    <source>
        <dbReference type="Pfam" id="PF18050"/>
    </source>
</evidence>
<keyword evidence="2" id="KW-0732">Signal</keyword>
<evidence type="ECO:0000256" key="2">
    <source>
        <dbReference type="SAM" id="SignalP"/>
    </source>
</evidence>
<reference evidence="4 5" key="1">
    <citation type="submission" date="2019-10" db="EMBL/GenBank/DDBJ databases">
        <title>Rubrobacter sp nov SCSIO 52090 isolated from a deep-sea sediment in the South China Sea.</title>
        <authorList>
            <person name="Chen R.W."/>
        </authorList>
    </citation>
    <scope>NUCLEOTIDE SEQUENCE [LARGE SCALE GENOMIC DNA]</scope>
    <source>
        <strain evidence="4 5">SCSIO 52909</strain>
    </source>
</reference>
<feature type="compositionally biased region" description="Low complexity" evidence="1">
    <location>
        <begin position="45"/>
        <end position="65"/>
    </location>
</feature>
<dbReference type="Gene3D" id="2.40.100.20">
    <property type="match status" value="1"/>
</dbReference>
<dbReference type="InterPro" id="IPR041183">
    <property type="entry name" value="Cyclophilin-like"/>
</dbReference>
<feature type="domain" description="Cyclophilin-like" evidence="3">
    <location>
        <begin position="75"/>
        <end position="185"/>
    </location>
</feature>
<feature type="region of interest" description="Disordered" evidence="1">
    <location>
        <begin position="43"/>
        <end position="72"/>
    </location>
</feature>
<evidence type="ECO:0000313" key="4">
    <source>
        <dbReference type="EMBL" id="QIN83522.1"/>
    </source>
</evidence>
<proteinExistence type="predicted"/>
<accession>A0A6G8QAR9</accession>
<feature type="chain" id="PRO_5039235249" description="Cyclophilin-like domain-containing protein" evidence="2">
    <location>
        <begin position="37"/>
        <end position="188"/>
    </location>
</feature>
<dbReference type="SUPFAM" id="SSF50891">
    <property type="entry name" value="Cyclophilin-like"/>
    <property type="match status" value="1"/>
</dbReference>
<evidence type="ECO:0000256" key="1">
    <source>
        <dbReference type="SAM" id="MobiDB-lite"/>
    </source>
</evidence>
<dbReference type="Proteomes" id="UP000501452">
    <property type="component" value="Chromosome"/>
</dbReference>
<evidence type="ECO:0000313" key="5">
    <source>
        <dbReference type="Proteomes" id="UP000501452"/>
    </source>
</evidence>
<gene>
    <name evidence="4" type="ORF">GBA63_13425</name>
</gene>
<organism evidence="4 5">
    <name type="scientific">Rubrobacter tropicus</name>
    <dbReference type="NCBI Taxonomy" id="2653851"/>
    <lineage>
        <taxon>Bacteria</taxon>
        <taxon>Bacillati</taxon>
        <taxon>Actinomycetota</taxon>
        <taxon>Rubrobacteria</taxon>
        <taxon>Rubrobacterales</taxon>
        <taxon>Rubrobacteraceae</taxon>
        <taxon>Rubrobacter</taxon>
    </lineage>
</organism>
<dbReference type="Pfam" id="PF18050">
    <property type="entry name" value="Cyclophil_like2"/>
    <property type="match status" value="1"/>
</dbReference>
<keyword evidence="5" id="KW-1185">Reference proteome</keyword>
<feature type="signal peptide" evidence="2">
    <location>
        <begin position="1"/>
        <end position="36"/>
    </location>
</feature>
<dbReference type="KEGG" id="rub:GBA63_13425"/>
<dbReference type="EMBL" id="CP045119">
    <property type="protein sequence ID" value="QIN83522.1"/>
    <property type="molecule type" value="Genomic_DNA"/>
</dbReference>
<protein>
    <recommendedName>
        <fullName evidence="3">Cyclophilin-like domain-containing protein</fullName>
    </recommendedName>
</protein>
<dbReference type="RefSeq" id="WP_166176891.1">
    <property type="nucleotide sequence ID" value="NZ_CP045119.1"/>
</dbReference>
<sequence length="188" mass="19516">MIAMNVFSPRWSRWPRSRCYPLALALLAAISLSACGGGDGGGDRAIGAPGASAPDTSPSPASGDPDSSEGTPIRIAFGGTGLTARLHDNATARDLASQLPLTLTFSDLSNVEKTAPLPRELSLDGAPEGHDPAAGDIGYYSPGGDLVFYYDSEAPFFDGIVRIGEFDGGMDAIEHQGGDFSVTIRRAE</sequence>
<dbReference type="AlphaFoldDB" id="A0A6G8QAR9"/>
<name>A0A6G8QAR9_9ACTN</name>
<dbReference type="InterPro" id="IPR029000">
    <property type="entry name" value="Cyclophilin-like_dom_sf"/>
</dbReference>